<gene>
    <name evidence="3" type="ORF">I5M07_01460</name>
</gene>
<proteinExistence type="predicted"/>
<evidence type="ECO:0000256" key="1">
    <source>
        <dbReference type="SAM" id="Coils"/>
    </source>
</evidence>
<dbReference type="RefSeq" id="WP_200104416.1">
    <property type="nucleotide sequence ID" value="NZ_JAEHFV010000001.1"/>
</dbReference>
<feature type="transmembrane region" description="Helical" evidence="2">
    <location>
        <begin position="6"/>
        <end position="24"/>
    </location>
</feature>
<dbReference type="Proteomes" id="UP000609172">
    <property type="component" value="Unassembled WGS sequence"/>
</dbReference>
<evidence type="ECO:0000313" key="4">
    <source>
        <dbReference type="Proteomes" id="UP000609172"/>
    </source>
</evidence>
<keyword evidence="4" id="KW-1185">Reference proteome</keyword>
<sequence>MNIPCILIPALVGLICGILGYLIGKMNSKKEEVSVSLQPELDACRENSKSLSARITALEAELANAKLATSNIQSFTAPLIAFDANLAAAVYGKKIKENDLKIIEGIGPKIEDLYHQAGIKTWYELSETPTEKSQAILDAGGENFAIHNPGTWARQAQMAYEGKWQELKNWQESLNSGKE</sequence>
<feature type="coiled-coil region" evidence="1">
    <location>
        <begin position="41"/>
        <end position="68"/>
    </location>
</feature>
<name>A0A934PLC1_9FLAO</name>
<dbReference type="EMBL" id="JAEHFV010000001">
    <property type="protein sequence ID" value="MBK0368488.1"/>
    <property type="molecule type" value="Genomic_DNA"/>
</dbReference>
<evidence type="ECO:0000313" key="3">
    <source>
        <dbReference type="EMBL" id="MBK0368488.1"/>
    </source>
</evidence>
<reference evidence="3" key="1">
    <citation type="submission" date="2020-12" db="EMBL/GenBank/DDBJ databases">
        <title>Bacterial novel species Flavobacterium sp. SE-1-e isolated from soil.</title>
        <authorList>
            <person name="Jung H.-Y."/>
        </authorList>
    </citation>
    <scope>NUCLEOTIDE SEQUENCE</scope>
    <source>
        <strain evidence="3">SE-1-e</strain>
    </source>
</reference>
<comment type="caution">
    <text evidence="3">The sequence shown here is derived from an EMBL/GenBank/DDBJ whole genome shotgun (WGS) entry which is preliminary data.</text>
</comment>
<dbReference type="AlphaFoldDB" id="A0A934PLC1"/>
<keyword evidence="2" id="KW-0812">Transmembrane</keyword>
<organism evidence="3 4">
    <name type="scientific">Flavobacterium agrisoli</name>
    <dbReference type="NCBI Taxonomy" id="2793066"/>
    <lineage>
        <taxon>Bacteria</taxon>
        <taxon>Pseudomonadati</taxon>
        <taxon>Bacteroidota</taxon>
        <taxon>Flavobacteriia</taxon>
        <taxon>Flavobacteriales</taxon>
        <taxon>Flavobacteriaceae</taxon>
        <taxon>Flavobacterium</taxon>
    </lineage>
</organism>
<evidence type="ECO:0000256" key="2">
    <source>
        <dbReference type="SAM" id="Phobius"/>
    </source>
</evidence>
<keyword evidence="1" id="KW-0175">Coiled coil</keyword>
<keyword evidence="2" id="KW-1133">Transmembrane helix</keyword>
<accession>A0A934PLC1</accession>
<protein>
    <submittedName>
        <fullName evidence="3">Uncharacterized protein</fullName>
    </submittedName>
</protein>
<keyword evidence="2" id="KW-0472">Membrane</keyword>